<comment type="caution">
    <text evidence="4">The sequence shown here is derived from an EMBL/GenBank/DDBJ whole genome shotgun (WGS) entry which is preliminary data.</text>
</comment>
<name>A0A367FJ36_9ACTN</name>
<keyword evidence="5" id="KW-1185">Reference proteome</keyword>
<dbReference type="PANTHER" id="PTHR40047">
    <property type="entry name" value="UPF0703 PROTEIN YCGQ"/>
    <property type="match status" value="1"/>
</dbReference>
<feature type="region of interest" description="Disordered" evidence="1">
    <location>
        <begin position="73"/>
        <end position="105"/>
    </location>
</feature>
<evidence type="ECO:0000256" key="2">
    <source>
        <dbReference type="SAM" id="Phobius"/>
    </source>
</evidence>
<feature type="transmembrane region" description="Helical" evidence="2">
    <location>
        <begin position="12"/>
        <end position="35"/>
    </location>
</feature>
<dbReference type="PANTHER" id="PTHR40047:SF1">
    <property type="entry name" value="UPF0703 PROTEIN YCGQ"/>
    <property type="match status" value="1"/>
</dbReference>
<feature type="compositionally biased region" description="Basic and acidic residues" evidence="1">
    <location>
        <begin position="88"/>
        <end position="105"/>
    </location>
</feature>
<protein>
    <submittedName>
        <fullName evidence="4">TIGR03943 family protein</fullName>
    </submittedName>
</protein>
<feature type="transmembrane region" description="Helical" evidence="2">
    <location>
        <begin position="42"/>
        <end position="63"/>
    </location>
</feature>
<evidence type="ECO:0000313" key="4">
    <source>
        <dbReference type="EMBL" id="RCG29909.1"/>
    </source>
</evidence>
<dbReference type="Pfam" id="PF21537">
    <property type="entry name" value="DUF1980_C"/>
    <property type="match status" value="1"/>
</dbReference>
<feature type="domain" description="DUF1980" evidence="3">
    <location>
        <begin position="176"/>
        <end position="270"/>
    </location>
</feature>
<keyword evidence="2" id="KW-0472">Membrane</keyword>
<dbReference type="InterPro" id="IPR052955">
    <property type="entry name" value="UPF0703_membrane_permease"/>
</dbReference>
<dbReference type="Proteomes" id="UP000253094">
    <property type="component" value="Unassembled WGS sequence"/>
</dbReference>
<dbReference type="EMBL" id="QOIL01000009">
    <property type="protein sequence ID" value="RCG29909.1"/>
    <property type="molecule type" value="Genomic_DNA"/>
</dbReference>
<dbReference type="AlphaFoldDB" id="A0A367FJ36"/>
<dbReference type="OrthoDB" id="359029at2"/>
<keyword evidence="2" id="KW-1133">Transmembrane helix</keyword>
<feature type="transmembrane region" description="Helical" evidence="2">
    <location>
        <begin position="112"/>
        <end position="137"/>
    </location>
</feature>
<reference evidence="4 5" key="1">
    <citation type="submission" date="2018-06" db="EMBL/GenBank/DDBJ databases">
        <title>Sphaerisporangium craniellae sp. nov., isolated from a marine sponge in the South China Sea.</title>
        <authorList>
            <person name="Li L."/>
        </authorList>
    </citation>
    <scope>NUCLEOTIDE SEQUENCE [LARGE SCALE GENOMIC DNA]</scope>
    <source>
        <strain evidence="4 5">CCTCC AA 208026</strain>
    </source>
</reference>
<organism evidence="4 5">
    <name type="scientific">Sphaerisporangium album</name>
    <dbReference type="NCBI Taxonomy" id="509200"/>
    <lineage>
        <taxon>Bacteria</taxon>
        <taxon>Bacillati</taxon>
        <taxon>Actinomycetota</taxon>
        <taxon>Actinomycetes</taxon>
        <taxon>Streptosporangiales</taxon>
        <taxon>Streptosporangiaceae</taxon>
        <taxon>Sphaerisporangium</taxon>
    </lineage>
</organism>
<evidence type="ECO:0000256" key="1">
    <source>
        <dbReference type="SAM" id="MobiDB-lite"/>
    </source>
</evidence>
<gene>
    <name evidence="4" type="ORF">DQ384_17230</name>
</gene>
<keyword evidence="2" id="KW-0812">Transmembrane</keyword>
<evidence type="ECO:0000259" key="3">
    <source>
        <dbReference type="Pfam" id="PF21537"/>
    </source>
</evidence>
<dbReference type="InterPro" id="IPR015402">
    <property type="entry name" value="DUF1980"/>
</dbReference>
<sequence>MGAAVNRMSQGLIVTLLGGATLKISLFSSTYVNYVKPGFRPFLIAAGISMLVLGAVRLLGYFWSPVAASAAEGAPEKASEPNPAPSGHADHDHADHDADHDAGHDHGRGPSVAWLLCLPVLAIFVIAPPALGSYAAVRTAGRPVTPPMPAEAFFPLPADRIADLTMAEFAGRAAAAPETMRGRTIRLTGFVTTGDDGAWYVGRMQMACCAADAVALTVRVRGAESPPANHWIRVTGSFVPSASAKLPTGMVIPELTAESVENITEPAQPYE</sequence>
<accession>A0A367FJ36</accession>
<dbReference type="InterPro" id="IPR048447">
    <property type="entry name" value="DUF1980_C"/>
</dbReference>
<dbReference type="NCBIfam" id="TIGR03943">
    <property type="entry name" value="TIGR03943 family putative permease subunit"/>
    <property type="match status" value="1"/>
</dbReference>
<evidence type="ECO:0000313" key="5">
    <source>
        <dbReference type="Proteomes" id="UP000253094"/>
    </source>
</evidence>
<proteinExistence type="predicted"/>